<evidence type="ECO:0000313" key="2">
    <source>
        <dbReference type="Proteomes" id="UP000017396"/>
    </source>
</evidence>
<dbReference type="KEGG" id="glj:GKIL_1532"/>
<organism evidence="1 2">
    <name type="scientific">Gloeobacter kilaueensis (strain ATCC BAA-2537 / CCAP 1431/1 / ULC 316 / JS1)</name>
    <dbReference type="NCBI Taxonomy" id="1183438"/>
    <lineage>
        <taxon>Bacteria</taxon>
        <taxon>Bacillati</taxon>
        <taxon>Cyanobacteriota</taxon>
        <taxon>Cyanophyceae</taxon>
        <taxon>Gloeobacterales</taxon>
        <taxon>Gloeobacteraceae</taxon>
        <taxon>Gloeobacter</taxon>
    </lineage>
</organism>
<gene>
    <name evidence="1" type="ORF">GKIL_1532</name>
</gene>
<dbReference type="STRING" id="1183438.GKIL_1532"/>
<evidence type="ECO:0000313" key="1">
    <source>
        <dbReference type="EMBL" id="AGY57778.1"/>
    </source>
</evidence>
<dbReference type="Proteomes" id="UP000017396">
    <property type="component" value="Chromosome"/>
</dbReference>
<name>U5QFV8_GLOK1</name>
<dbReference type="HOGENOM" id="CLU_1903728_0_0_3"/>
<accession>U5QFV8</accession>
<dbReference type="AlphaFoldDB" id="U5QFV8"/>
<dbReference type="EMBL" id="CP003587">
    <property type="protein sequence ID" value="AGY57778.1"/>
    <property type="molecule type" value="Genomic_DNA"/>
</dbReference>
<sequence>MFASSNWLSTHLAFVVLSAGALLAVPSLADEPVNRCRASALVRLEIESALSGRAYIEVDRESSRTDTLAQELEPGQIFVATGCSDDRFLIRVFTARACGKQFVGQSEALRVEGGKTVKLEPNALFERLCRWAAD</sequence>
<proteinExistence type="predicted"/>
<reference evidence="1 2" key="1">
    <citation type="journal article" date="2013" name="PLoS ONE">
        <title>Cultivation and Complete Genome Sequencing of Gloeobacter kilaueensis sp. nov., from a Lava Cave in Kilauea Caldera, Hawai'i.</title>
        <authorList>
            <person name="Saw J.H."/>
            <person name="Schatz M."/>
            <person name="Brown M.V."/>
            <person name="Kunkel D.D."/>
            <person name="Foster J.S."/>
            <person name="Shick H."/>
            <person name="Christensen S."/>
            <person name="Hou S."/>
            <person name="Wan X."/>
            <person name="Donachie S.P."/>
        </authorList>
    </citation>
    <scope>NUCLEOTIDE SEQUENCE [LARGE SCALE GENOMIC DNA]</scope>
    <source>
        <strain evidence="2">JS</strain>
    </source>
</reference>
<dbReference type="RefSeq" id="WP_023172885.1">
    <property type="nucleotide sequence ID" value="NC_022600.1"/>
</dbReference>
<protein>
    <submittedName>
        <fullName evidence="1">Uncharacterized protein</fullName>
    </submittedName>
</protein>
<keyword evidence="2" id="KW-1185">Reference proteome</keyword>
<dbReference type="OrthoDB" id="9890995at2"/>